<protein>
    <submittedName>
        <fullName evidence="1">Uncharacterized protein</fullName>
    </submittedName>
</protein>
<gene>
    <name evidence="1" type="ORF">S06H3_22819</name>
</gene>
<name>X1LAD1_9ZZZZ</name>
<accession>X1LAD1</accession>
<dbReference type="EMBL" id="BARV01012275">
    <property type="protein sequence ID" value="GAI02821.1"/>
    <property type="molecule type" value="Genomic_DNA"/>
</dbReference>
<proteinExistence type="predicted"/>
<sequence>MQQDTTHTHSFSASRRPAKIGGIIPFLSFGSRSRGSEANGAIILFSKERGYTLSTR</sequence>
<dbReference type="AlphaFoldDB" id="X1LAD1"/>
<evidence type="ECO:0000313" key="1">
    <source>
        <dbReference type="EMBL" id="GAI02821.1"/>
    </source>
</evidence>
<organism evidence="1">
    <name type="scientific">marine sediment metagenome</name>
    <dbReference type="NCBI Taxonomy" id="412755"/>
    <lineage>
        <taxon>unclassified sequences</taxon>
        <taxon>metagenomes</taxon>
        <taxon>ecological metagenomes</taxon>
    </lineage>
</organism>
<reference evidence="1" key="1">
    <citation type="journal article" date="2014" name="Front. Microbiol.">
        <title>High frequency of phylogenetically diverse reductive dehalogenase-homologous genes in deep subseafloor sedimentary metagenomes.</title>
        <authorList>
            <person name="Kawai M."/>
            <person name="Futagami T."/>
            <person name="Toyoda A."/>
            <person name="Takaki Y."/>
            <person name="Nishi S."/>
            <person name="Hori S."/>
            <person name="Arai W."/>
            <person name="Tsubouchi T."/>
            <person name="Morono Y."/>
            <person name="Uchiyama I."/>
            <person name="Ito T."/>
            <person name="Fujiyama A."/>
            <person name="Inagaki F."/>
            <person name="Takami H."/>
        </authorList>
    </citation>
    <scope>NUCLEOTIDE SEQUENCE</scope>
    <source>
        <strain evidence="1">Expedition CK06-06</strain>
    </source>
</reference>
<comment type="caution">
    <text evidence="1">The sequence shown here is derived from an EMBL/GenBank/DDBJ whole genome shotgun (WGS) entry which is preliminary data.</text>
</comment>
<feature type="non-terminal residue" evidence="1">
    <location>
        <position position="56"/>
    </location>
</feature>